<comment type="caution">
    <text evidence="2">The sequence shown here is derived from an EMBL/GenBank/DDBJ whole genome shotgun (WGS) entry which is preliminary data.</text>
</comment>
<organism evidence="2 3">
    <name type="scientific">Bacillus nitratireducens</name>
    <dbReference type="NCBI Taxonomy" id="2026193"/>
    <lineage>
        <taxon>Bacteria</taxon>
        <taxon>Bacillati</taxon>
        <taxon>Bacillota</taxon>
        <taxon>Bacilli</taxon>
        <taxon>Bacillales</taxon>
        <taxon>Bacillaceae</taxon>
        <taxon>Bacillus</taxon>
        <taxon>Bacillus cereus group</taxon>
    </lineage>
</organism>
<name>A0ABU6P6P2_9BACI</name>
<dbReference type="Pfam" id="PF24391">
    <property type="entry name" value="HD-CE"/>
    <property type="match status" value="1"/>
</dbReference>
<keyword evidence="2" id="KW-0695">RNA-directed DNA polymerase</keyword>
<gene>
    <name evidence="2" type="ORF">P9485_02855</name>
</gene>
<evidence type="ECO:0000259" key="1">
    <source>
        <dbReference type="PROSITE" id="PS50878"/>
    </source>
</evidence>
<protein>
    <submittedName>
        <fullName evidence="2">RNA-directed DNA polymerase</fullName>
    </submittedName>
</protein>
<evidence type="ECO:0000313" key="2">
    <source>
        <dbReference type="EMBL" id="MED4676801.1"/>
    </source>
</evidence>
<keyword evidence="2" id="KW-0548">Nucleotidyltransferase</keyword>
<dbReference type="CDD" id="cd01646">
    <property type="entry name" value="RT_Bac_retron_I"/>
    <property type="match status" value="1"/>
</dbReference>
<dbReference type="EMBL" id="JARTIK010000001">
    <property type="protein sequence ID" value="MED4676801.1"/>
    <property type="molecule type" value="Genomic_DNA"/>
</dbReference>
<dbReference type="InterPro" id="IPR051083">
    <property type="entry name" value="GrpII_Intron_Splice-Mob/Def"/>
</dbReference>
<feature type="domain" description="Reverse transcriptase" evidence="1">
    <location>
        <begin position="60"/>
        <end position="313"/>
    </location>
</feature>
<dbReference type="InterPro" id="IPR043128">
    <property type="entry name" value="Rev_trsase/Diguanyl_cyclase"/>
</dbReference>
<dbReference type="PANTHER" id="PTHR34047">
    <property type="entry name" value="NUCLEAR INTRON MATURASE 1, MITOCHONDRIAL-RELATED"/>
    <property type="match status" value="1"/>
</dbReference>
<sequence length="1139" mass="135374">MELIIQEKNIGPLVEKASDYRNIHLAYLRTKNNYMNKELYNSQEIELFRRAVPYIYDDISLILKGEKEHTFRPLEILNKPKKKDEKQWLTRPIARMNFYDAVIVQAVINVLAEEIRYMLPNSNFGYNLNKPMSENMYQFWKYGYSKFVNEEINSAVNERYRFVVEADIQNFYPSIDNQILKKELVTAMSLDETNNDFIRWLNRILNIQRMTENGEEERLEGLPQGPLYSPLLALFYIRKYLDSIMREFPYVRAFSYVDDIRIYCETEKEARAVMKELSVFLSGRNLKLNETKSDIYQVDEQKKLETKIMGRASNLDRAIRDEIILSSHDKKQMRERLILLMKELNEIYKIDEKKEKLEERLGKFVDYRVIKLLDDEYEEWNTNLTRFVSLENLGSNFIAMWHALYVSATTINQKLSFLQKLEMLVEEEELKEINYVKYIIFSYIFRWSPVELKYSREKIIAKLDSYFIGNSPVMLKAILTNMHPDWIQYMSEYKDDLEWYSDIELQNLLYTLNINPEAGCNYSVHFHENRLYMEGTSEVFHTSTSFDLETNYLKTEEFKKIKYKIFNQSIDGKWSCEIDNSGVSLLEVPMDDYDVKLLLTNLASWLDFQLKFSNERIPCSIINPDYIYINKELKTVYLYGNPVYKNDIYFSGYSNKIWRESCIKLFEVLFQLDLKQGINIINESKTIKIWQYRILRKLFDNKFEIHDFVKFIINTINYEENDAILNFEQFQLEKILSHYIKDFKSLDNLFLISVFVEGSWKNGAKECNFYTLHNHEHARYLIKNIHEIFKKSDFSIYINSKEAFRLFAACYLHDVGMLSAPENKRLIDLGEEDIKRLVLTVGNIMKKTNSMQENKKVRTLKLPYIYDIHTEVEKVREGIVRNEHPFVSEKELVSDYPKLPLTVAERRDIGIMSAAHGQLKSNVNKINEILHDGSHPIRLKLLSLLLRLADLSDVSKERVRKEILERNYKRMDDMSIFHWIKHLSVNNLKIETIRNKMVNRPVIVQLSINHNFLPSGKVEQDKLQNRCGSNCKLKLEDDGLTGNSLAGFYKEGKKHVREGDSDFKYFEENNCDLTCAFVNQSYNWFYAEIIYLNMYLKQNNINVQFDLNIKLDKNANKDFHYVNNRNDKHSAQEFMHEFF</sequence>
<dbReference type="RefSeq" id="WP_328070964.1">
    <property type="nucleotide sequence ID" value="NZ_JARTIK010000001.1"/>
</dbReference>
<dbReference type="PANTHER" id="PTHR34047:SF8">
    <property type="entry name" value="PROTEIN YKFC"/>
    <property type="match status" value="1"/>
</dbReference>
<dbReference type="PROSITE" id="PS50878">
    <property type="entry name" value="RT_POL"/>
    <property type="match status" value="1"/>
</dbReference>
<dbReference type="InterPro" id="IPR043502">
    <property type="entry name" value="DNA/RNA_pol_sf"/>
</dbReference>
<dbReference type="Proteomes" id="UP001336122">
    <property type="component" value="Unassembled WGS sequence"/>
</dbReference>
<dbReference type="SUPFAM" id="SSF56672">
    <property type="entry name" value="DNA/RNA polymerases"/>
    <property type="match status" value="1"/>
</dbReference>
<dbReference type="InterPro" id="IPR056471">
    <property type="entry name" value="HD-CE"/>
</dbReference>
<dbReference type="InterPro" id="IPR000477">
    <property type="entry name" value="RT_dom"/>
</dbReference>
<dbReference type="Pfam" id="PF00078">
    <property type="entry name" value="RVT_1"/>
    <property type="match status" value="1"/>
</dbReference>
<dbReference type="Gene3D" id="3.30.70.270">
    <property type="match status" value="1"/>
</dbReference>
<accession>A0ABU6P6P2</accession>
<proteinExistence type="predicted"/>
<keyword evidence="3" id="KW-1185">Reference proteome</keyword>
<keyword evidence="2" id="KW-0808">Transferase</keyword>
<evidence type="ECO:0000313" key="3">
    <source>
        <dbReference type="Proteomes" id="UP001336122"/>
    </source>
</evidence>
<dbReference type="GO" id="GO:0003964">
    <property type="term" value="F:RNA-directed DNA polymerase activity"/>
    <property type="evidence" value="ECO:0007669"/>
    <property type="project" value="UniProtKB-KW"/>
</dbReference>
<reference evidence="2 3" key="1">
    <citation type="submission" date="2023-03" db="EMBL/GenBank/DDBJ databases">
        <title>Bacillus Genome Sequencing.</title>
        <authorList>
            <person name="Dunlap C."/>
        </authorList>
    </citation>
    <scope>NUCLEOTIDE SEQUENCE [LARGE SCALE GENOMIC DNA]</scope>
    <source>
        <strain evidence="2 3">NRS-319</strain>
    </source>
</reference>